<evidence type="ECO:0000313" key="3">
    <source>
        <dbReference type="Proteomes" id="UP000276133"/>
    </source>
</evidence>
<feature type="region of interest" description="Disordered" evidence="1">
    <location>
        <begin position="71"/>
        <end position="95"/>
    </location>
</feature>
<keyword evidence="2" id="KW-0378">Hydrolase</keyword>
<dbReference type="STRING" id="10195.A0A3M7SI03"/>
<dbReference type="OrthoDB" id="289038at2759"/>
<dbReference type="GO" id="GO:0016787">
    <property type="term" value="F:hydrolase activity"/>
    <property type="evidence" value="ECO:0007669"/>
    <property type="project" value="UniProtKB-KW"/>
</dbReference>
<dbReference type="Proteomes" id="UP000276133">
    <property type="component" value="Unassembled WGS sequence"/>
</dbReference>
<proteinExistence type="predicted"/>
<accession>A0A3M7SI03</accession>
<name>A0A3M7SI03_BRAPC</name>
<evidence type="ECO:0000313" key="2">
    <source>
        <dbReference type="EMBL" id="RNA35237.1"/>
    </source>
</evidence>
<reference evidence="2 3" key="1">
    <citation type="journal article" date="2018" name="Sci. Rep.">
        <title>Genomic signatures of local adaptation to the degree of environmental predictability in rotifers.</title>
        <authorList>
            <person name="Franch-Gras L."/>
            <person name="Hahn C."/>
            <person name="Garcia-Roger E.M."/>
            <person name="Carmona M.J."/>
            <person name="Serra M."/>
            <person name="Gomez A."/>
        </authorList>
    </citation>
    <scope>NUCLEOTIDE SEQUENCE [LARGE SCALE GENOMIC DNA]</scope>
    <source>
        <strain evidence="2">HYR1</strain>
    </source>
</reference>
<sequence>MQGENNSVGLLTVIRNNLSKDPKKSYNCIKLIVSLANKNCNFKEYLLNVTSSWEWSVSWLKTKMSENNFESATFSPNSSNIQSSKKLDETKTFQRTKSAQTTLEHAMDLLSSNSLDV</sequence>
<feature type="compositionally biased region" description="Polar residues" evidence="1">
    <location>
        <begin position="71"/>
        <end position="84"/>
    </location>
</feature>
<organism evidence="2 3">
    <name type="scientific">Brachionus plicatilis</name>
    <name type="common">Marine rotifer</name>
    <name type="synonym">Brachionus muelleri</name>
    <dbReference type="NCBI Taxonomy" id="10195"/>
    <lineage>
        <taxon>Eukaryota</taxon>
        <taxon>Metazoa</taxon>
        <taxon>Spiralia</taxon>
        <taxon>Gnathifera</taxon>
        <taxon>Rotifera</taxon>
        <taxon>Eurotatoria</taxon>
        <taxon>Monogononta</taxon>
        <taxon>Pseudotrocha</taxon>
        <taxon>Ploima</taxon>
        <taxon>Brachionidae</taxon>
        <taxon>Brachionus</taxon>
    </lineage>
</organism>
<dbReference type="EMBL" id="REGN01001356">
    <property type="protein sequence ID" value="RNA35237.1"/>
    <property type="molecule type" value="Genomic_DNA"/>
</dbReference>
<keyword evidence="3" id="KW-1185">Reference proteome</keyword>
<comment type="caution">
    <text evidence="2">The sequence shown here is derived from an EMBL/GenBank/DDBJ whole genome shotgun (WGS) entry which is preliminary data.</text>
</comment>
<gene>
    <name evidence="2" type="ORF">BpHYR1_035902</name>
</gene>
<protein>
    <submittedName>
        <fullName evidence="2">Ubiquitin carboxyl-terminal hydrolase 24-like</fullName>
    </submittedName>
</protein>
<evidence type="ECO:0000256" key="1">
    <source>
        <dbReference type="SAM" id="MobiDB-lite"/>
    </source>
</evidence>
<dbReference type="AlphaFoldDB" id="A0A3M7SI03"/>